<name>A0ABR2KEU8_9EUKA</name>
<reference evidence="6 7" key="1">
    <citation type="submission" date="2024-04" db="EMBL/GenBank/DDBJ databases">
        <title>Tritrichomonas musculus Genome.</title>
        <authorList>
            <person name="Alves-Ferreira E."/>
            <person name="Grigg M."/>
            <person name="Lorenzi H."/>
            <person name="Galac M."/>
        </authorList>
    </citation>
    <scope>NUCLEOTIDE SEQUENCE [LARGE SCALE GENOMIC DNA]</scope>
    <source>
        <strain evidence="6 7">EAF2021</strain>
    </source>
</reference>
<evidence type="ECO:0000256" key="3">
    <source>
        <dbReference type="PROSITE-ProRule" id="PRU10141"/>
    </source>
</evidence>
<evidence type="ECO:0000259" key="5">
    <source>
        <dbReference type="PROSITE" id="PS50011"/>
    </source>
</evidence>
<keyword evidence="4" id="KW-0808">Transferase</keyword>
<dbReference type="PANTHER" id="PTHR24348">
    <property type="entry name" value="SERINE/THREONINE-PROTEIN KINASE UNC-51-RELATED"/>
    <property type="match status" value="1"/>
</dbReference>
<dbReference type="EMBL" id="JAPFFF010000005">
    <property type="protein sequence ID" value="KAK8889659.1"/>
    <property type="molecule type" value="Genomic_DNA"/>
</dbReference>
<evidence type="ECO:0000313" key="7">
    <source>
        <dbReference type="Proteomes" id="UP001470230"/>
    </source>
</evidence>
<dbReference type="Gene3D" id="1.10.510.10">
    <property type="entry name" value="Transferase(Phosphotransferase) domain 1"/>
    <property type="match status" value="1"/>
</dbReference>
<evidence type="ECO:0000313" key="6">
    <source>
        <dbReference type="EMBL" id="KAK8889659.1"/>
    </source>
</evidence>
<accession>A0ABR2KEU8</accession>
<dbReference type="InterPro" id="IPR011009">
    <property type="entry name" value="Kinase-like_dom_sf"/>
</dbReference>
<dbReference type="Pfam" id="PF00069">
    <property type="entry name" value="Pkinase"/>
    <property type="match status" value="1"/>
</dbReference>
<dbReference type="PROSITE" id="PS50011">
    <property type="entry name" value="PROTEIN_KINASE_DOM"/>
    <property type="match status" value="1"/>
</dbReference>
<keyword evidence="4" id="KW-0418">Kinase</keyword>
<dbReference type="PROSITE" id="PS00108">
    <property type="entry name" value="PROTEIN_KINASE_ST"/>
    <property type="match status" value="1"/>
</dbReference>
<dbReference type="SUPFAM" id="SSF56112">
    <property type="entry name" value="Protein kinase-like (PK-like)"/>
    <property type="match status" value="1"/>
</dbReference>
<protein>
    <recommendedName>
        <fullName evidence="5">Protein kinase domain-containing protein</fullName>
    </recommendedName>
</protein>
<comment type="similarity">
    <text evidence="4">Belongs to the protein kinase superfamily.</text>
</comment>
<proteinExistence type="inferred from homology"/>
<dbReference type="Proteomes" id="UP001470230">
    <property type="component" value="Unassembled WGS sequence"/>
</dbReference>
<keyword evidence="2 3" id="KW-0067">ATP-binding</keyword>
<dbReference type="InterPro" id="IPR017441">
    <property type="entry name" value="Protein_kinase_ATP_BS"/>
</dbReference>
<organism evidence="6 7">
    <name type="scientific">Tritrichomonas musculus</name>
    <dbReference type="NCBI Taxonomy" id="1915356"/>
    <lineage>
        <taxon>Eukaryota</taxon>
        <taxon>Metamonada</taxon>
        <taxon>Parabasalia</taxon>
        <taxon>Tritrichomonadida</taxon>
        <taxon>Tritrichomonadidae</taxon>
        <taxon>Tritrichomonas</taxon>
    </lineage>
</organism>
<evidence type="ECO:0000256" key="4">
    <source>
        <dbReference type="RuleBase" id="RU000304"/>
    </source>
</evidence>
<dbReference type="InterPro" id="IPR008271">
    <property type="entry name" value="Ser/Thr_kinase_AS"/>
</dbReference>
<comment type="caution">
    <text evidence="6">The sequence shown here is derived from an EMBL/GenBank/DDBJ whole genome shotgun (WGS) entry which is preliminary data.</text>
</comment>
<feature type="binding site" evidence="3">
    <location>
        <position position="70"/>
    </location>
    <ligand>
        <name>ATP</name>
        <dbReference type="ChEBI" id="CHEBI:30616"/>
    </ligand>
</feature>
<keyword evidence="4" id="KW-0723">Serine/threonine-protein kinase</keyword>
<keyword evidence="1 3" id="KW-0547">Nucleotide-binding</keyword>
<dbReference type="SMART" id="SM00220">
    <property type="entry name" value="S_TKc"/>
    <property type="match status" value="1"/>
</dbReference>
<dbReference type="PROSITE" id="PS00107">
    <property type="entry name" value="PROTEIN_KINASE_ATP"/>
    <property type="match status" value="1"/>
</dbReference>
<evidence type="ECO:0000256" key="1">
    <source>
        <dbReference type="ARBA" id="ARBA00022741"/>
    </source>
</evidence>
<evidence type="ECO:0000256" key="2">
    <source>
        <dbReference type="ARBA" id="ARBA00022840"/>
    </source>
</evidence>
<gene>
    <name evidence="6" type="ORF">M9Y10_034412</name>
</gene>
<feature type="domain" description="Protein kinase" evidence="5">
    <location>
        <begin position="41"/>
        <end position="304"/>
    </location>
</feature>
<sequence length="366" mass="41771">MINQRKLLKTKSCLTFDWSTKVKSCNKQNDNSKKYKQINQYLIIRKLGEGSYSKVYLGQDQNTNEYYALKRIQLKSLSKVSTGIDQLQFEIETLRKLKHPNIISLHEVIHVPSEKAVYIVLEYANCGSLTSFINSEYEFLPEQVQNIFAQIVSGISFIHKNSIVHQDIKPANILLKSDGKVLITDFGISHYFNNAAKVIGTPAYQAPELISDSKDNLENEYSSTQNPAQEDVWSLGVTLYELIFKKLPFNGENIFDIVRSISQIDFFGPPDSCDPIVWDIIKKMLTVDPKKRITIPEIMNHPYFLNASTDKSPLSDAKITVRPTCDETLTKPIITYIKGIVIEEGLDILQQQVKKYLENKKILVGR</sequence>
<dbReference type="InterPro" id="IPR000719">
    <property type="entry name" value="Prot_kinase_dom"/>
</dbReference>
<keyword evidence="7" id="KW-1185">Reference proteome</keyword>
<dbReference type="CDD" id="cd14008">
    <property type="entry name" value="STKc_LKB1_CaMKK"/>
    <property type="match status" value="1"/>
</dbReference>
<dbReference type="InterPro" id="IPR045269">
    <property type="entry name" value="Atg1-like"/>
</dbReference>